<accession>A0ABV8T190</accession>
<proteinExistence type="predicted"/>
<dbReference type="RefSeq" id="WP_380602548.1">
    <property type="nucleotide sequence ID" value="NZ_JBHSDU010000014.1"/>
</dbReference>
<dbReference type="InterPro" id="IPR010239">
    <property type="entry name" value="CHP02001"/>
</dbReference>
<comment type="caution">
    <text evidence="1">The sequence shown here is derived from an EMBL/GenBank/DDBJ whole genome shotgun (WGS) entry which is preliminary data.</text>
</comment>
<evidence type="ECO:0000313" key="2">
    <source>
        <dbReference type="Proteomes" id="UP001595904"/>
    </source>
</evidence>
<reference evidence="2" key="1">
    <citation type="journal article" date="2019" name="Int. J. Syst. Evol. Microbiol.">
        <title>The Global Catalogue of Microorganisms (GCM) 10K type strain sequencing project: providing services to taxonomists for standard genome sequencing and annotation.</title>
        <authorList>
            <consortium name="The Broad Institute Genomics Platform"/>
            <consortium name="The Broad Institute Genome Sequencing Center for Infectious Disease"/>
            <person name="Wu L."/>
            <person name="Ma J."/>
        </authorList>
    </citation>
    <scope>NUCLEOTIDE SEQUENCE [LARGE SCALE GENOMIC DNA]</scope>
    <source>
        <strain evidence="2">CGMCC 1.10759</strain>
    </source>
</reference>
<evidence type="ECO:0000313" key="1">
    <source>
        <dbReference type="EMBL" id="MFC4312825.1"/>
    </source>
</evidence>
<dbReference type="EMBL" id="JBHSDU010000014">
    <property type="protein sequence ID" value="MFC4312825.1"/>
    <property type="molecule type" value="Genomic_DNA"/>
</dbReference>
<protein>
    <submittedName>
        <fullName evidence="1">TorF family putative porin</fullName>
    </submittedName>
</protein>
<gene>
    <name evidence="1" type="ORF">ACFPN2_27315</name>
</gene>
<organism evidence="1 2">
    <name type="scientific">Steroidobacter flavus</name>
    <dbReference type="NCBI Taxonomy" id="1842136"/>
    <lineage>
        <taxon>Bacteria</taxon>
        <taxon>Pseudomonadati</taxon>
        <taxon>Pseudomonadota</taxon>
        <taxon>Gammaproteobacteria</taxon>
        <taxon>Steroidobacterales</taxon>
        <taxon>Steroidobacteraceae</taxon>
        <taxon>Steroidobacter</taxon>
    </lineage>
</organism>
<dbReference type="Pfam" id="PF09694">
    <property type="entry name" value="Gcw_chp"/>
    <property type="match status" value="1"/>
</dbReference>
<sequence>MSTFTSPTARHFVACVVCLLILSAPLRSARAEIKWTGSLALTSDYIQQGISQTQGEPALQGGVRAQFDERWTVGAWASAIDRYHGKGGSTEIDVYAGRAWRLNPEWIASLTATHYFYPNDLPYVNYDYDEVTASLGYRSMAFATVAWSPNYGDASYEGYADDRSTLSYELSANQPILRGWSGNVGVGYRDLSELFDESYWYGHAGLMLSTDRFTVHLTYTYVDRTARELFGHDRAAITWLGTVIWRFGNLH</sequence>
<name>A0ABV8T190_9GAMM</name>
<keyword evidence="2" id="KW-1185">Reference proteome</keyword>
<dbReference type="Proteomes" id="UP001595904">
    <property type="component" value="Unassembled WGS sequence"/>
</dbReference>
<dbReference type="NCBIfam" id="TIGR02001">
    <property type="entry name" value="gcw_chp"/>
    <property type="match status" value="1"/>
</dbReference>